<evidence type="ECO:0000313" key="6">
    <source>
        <dbReference type="Proteomes" id="UP000289465"/>
    </source>
</evidence>
<dbReference type="InterPro" id="IPR001633">
    <property type="entry name" value="EAL_dom"/>
</dbReference>
<dbReference type="Proteomes" id="UP000289465">
    <property type="component" value="Unassembled WGS sequence"/>
</dbReference>
<dbReference type="GO" id="GO:0000160">
    <property type="term" value="P:phosphorelay signal transduction system"/>
    <property type="evidence" value="ECO:0007669"/>
    <property type="project" value="InterPro"/>
</dbReference>
<dbReference type="PANTHER" id="PTHR33121">
    <property type="entry name" value="CYCLIC DI-GMP PHOSPHODIESTERASE PDEF"/>
    <property type="match status" value="1"/>
</dbReference>
<evidence type="ECO:0000259" key="2">
    <source>
        <dbReference type="PROSITE" id="PS50110"/>
    </source>
</evidence>
<organism evidence="4 6">
    <name type="scientific">Achromobacter veterisilvae</name>
    <dbReference type="NCBI Taxonomy" id="2069367"/>
    <lineage>
        <taxon>Bacteria</taxon>
        <taxon>Pseudomonadati</taxon>
        <taxon>Pseudomonadota</taxon>
        <taxon>Betaproteobacteria</taxon>
        <taxon>Burkholderiales</taxon>
        <taxon>Alcaligenaceae</taxon>
        <taxon>Achromobacter</taxon>
    </lineage>
</organism>
<dbReference type="SMART" id="SM00052">
    <property type="entry name" value="EAL"/>
    <property type="match status" value="1"/>
</dbReference>
<dbReference type="PROSITE" id="PS50883">
    <property type="entry name" value="EAL"/>
    <property type="match status" value="1"/>
</dbReference>
<proteinExistence type="predicted"/>
<dbReference type="PANTHER" id="PTHR33121:SF70">
    <property type="entry name" value="SIGNALING PROTEIN YKOW"/>
    <property type="match status" value="1"/>
</dbReference>
<dbReference type="SMART" id="SM00448">
    <property type="entry name" value="REC"/>
    <property type="match status" value="1"/>
</dbReference>
<dbReference type="InterPro" id="IPR035919">
    <property type="entry name" value="EAL_sf"/>
</dbReference>
<dbReference type="Pfam" id="PF00072">
    <property type="entry name" value="Response_reg"/>
    <property type="match status" value="1"/>
</dbReference>
<evidence type="ECO:0000313" key="7">
    <source>
        <dbReference type="Proteomes" id="UP001456224"/>
    </source>
</evidence>
<accession>A0A446CIZ8</accession>
<keyword evidence="5" id="KW-0378">Hydrolase</keyword>
<dbReference type="EMBL" id="CP148753">
    <property type="protein sequence ID" value="WXR75267.1"/>
    <property type="molecule type" value="Genomic_DNA"/>
</dbReference>
<dbReference type="AlphaFoldDB" id="A0A446CIZ8"/>
<keyword evidence="1" id="KW-0597">Phosphoprotein</keyword>
<protein>
    <submittedName>
        <fullName evidence="5">EAL domain-containing response regulator</fullName>
        <ecNumber evidence="5">3.1.4.52</ecNumber>
    </submittedName>
    <submittedName>
        <fullName evidence="4">Phytochrome-like protein cph2</fullName>
    </submittedName>
</protein>
<evidence type="ECO:0000313" key="4">
    <source>
        <dbReference type="EMBL" id="SSW67884.1"/>
    </source>
</evidence>
<dbReference type="InterPro" id="IPR011006">
    <property type="entry name" value="CheY-like_superfamily"/>
</dbReference>
<evidence type="ECO:0000259" key="3">
    <source>
        <dbReference type="PROSITE" id="PS50883"/>
    </source>
</evidence>
<dbReference type="PROSITE" id="PS50110">
    <property type="entry name" value="RESPONSE_REGULATORY"/>
    <property type="match status" value="1"/>
</dbReference>
<dbReference type="GO" id="GO:0071111">
    <property type="term" value="F:cyclic-guanylate-specific phosphodiesterase activity"/>
    <property type="evidence" value="ECO:0007669"/>
    <property type="project" value="UniProtKB-EC"/>
</dbReference>
<gene>
    <name evidence="4" type="primary">cph2_2</name>
    <name evidence="4" type="ORF">AVE30378_02768</name>
    <name evidence="5" type="ORF">WHX56_07120</name>
</gene>
<dbReference type="Gene3D" id="3.20.20.450">
    <property type="entry name" value="EAL domain"/>
    <property type="match status" value="1"/>
</dbReference>
<dbReference type="RefSeq" id="WP_129241476.1">
    <property type="nucleotide sequence ID" value="NZ_CP148753.1"/>
</dbReference>
<dbReference type="EMBL" id="UFQC01000013">
    <property type="protein sequence ID" value="SSW67884.1"/>
    <property type="molecule type" value="Genomic_DNA"/>
</dbReference>
<dbReference type="CDD" id="cd01948">
    <property type="entry name" value="EAL"/>
    <property type="match status" value="1"/>
</dbReference>
<dbReference type="OrthoDB" id="9813903at2"/>
<dbReference type="SUPFAM" id="SSF52172">
    <property type="entry name" value="CheY-like"/>
    <property type="match status" value="1"/>
</dbReference>
<reference evidence="4 6" key="1">
    <citation type="submission" date="2018-07" db="EMBL/GenBank/DDBJ databases">
        <authorList>
            <person name="Peeters C."/>
        </authorList>
    </citation>
    <scope>NUCLEOTIDE SEQUENCE [LARGE SCALE GENOMIC DNA]</scope>
    <source>
        <strain evidence="4 6">LMG 30378</strain>
    </source>
</reference>
<dbReference type="EC" id="3.1.4.52" evidence="5"/>
<sequence>MLSAYKVLVLDDHAFQCAHLKDMLEEAGFGRVDTLQSAGDALRGIRDEGYNLVVMDVNMPVMDGAQFIHELARQDLNPLLAIVTGCSRRMANSISLMAKERGLAVLGAFVKPISREEVGSLAAGLLRKHPSDTPSAGPDTGYASSLLDRKSLQNALRDGSIRAWFQPKKSLSSGNIVGAEALVRWQHRELGLMMPSSFLKTLREYGLDHELLIRMLEDGLKAYRIWRGQGHRIPISVNLPTSLLDRPQLPDELYYMVTNSGLPAEDVTFELLEDDMTVAAGQYYMGTSRLRLKGFGLSQDDFGKGYSTMYSLISTPFTELKIDQAFVCGAAKDEVRAAALVSSVQLGRQLGLQVTAEGVETMQDLQFVRQIGCDYAQGYLISAAVDVSAFSRLLANEPTLFPAPCTPPH</sequence>
<feature type="domain" description="Response regulatory" evidence="2">
    <location>
        <begin position="6"/>
        <end position="126"/>
    </location>
</feature>
<dbReference type="Pfam" id="PF00563">
    <property type="entry name" value="EAL"/>
    <property type="match status" value="1"/>
</dbReference>
<feature type="modified residue" description="4-aspartylphosphate" evidence="1">
    <location>
        <position position="56"/>
    </location>
</feature>
<dbReference type="Gene3D" id="3.40.50.2300">
    <property type="match status" value="1"/>
</dbReference>
<evidence type="ECO:0000313" key="5">
    <source>
        <dbReference type="EMBL" id="WXR75267.1"/>
    </source>
</evidence>
<dbReference type="Proteomes" id="UP001456224">
    <property type="component" value="Chromosome"/>
</dbReference>
<evidence type="ECO:0000256" key="1">
    <source>
        <dbReference type="PROSITE-ProRule" id="PRU00169"/>
    </source>
</evidence>
<dbReference type="InterPro" id="IPR001789">
    <property type="entry name" value="Sig_transdc_resp-reg_receiver"/>
</dbReference>
<dbReference type="SUPFAM" id="SSF141868">
    <property type="entry name" value="EAL domain-like"/>
    <property type="match status" value="1"/>
</dbReference>
<feature type="domain" description="EAL" evidence="3">
    <location>
        <begin position="145"/>
        <end position="398"/>
    </location>
</feature>
<dbReference type="InterPro" id="IPR050706">
    <property type="entry name" value="Cyclic-di-GMP_PDE-like"/>
</dbReference>
<name>A0A446CIZ8_9BURK</name>
<keyword evidence="7" id="KW-1185">Reference proteome</keyword>
<reference evidence="5 7" key="2">
    <citation type="submission" date="2024-03" db="EMBL/GenBank/DDBJ databases">
        <title>Reference genomes for the five species model microbial community.</title>
        <authorList>
            <person name="Padfield D."/>
        </authorList>
    </citation>
    <scope>NUCLEOTIDE SEQUENCE [LARGE SCALE GENOMIC DNA]</scope>
    <source>
        <strain evidence="5 7">AB1</strain>
    </source>
</reference>